<evidence type="ECO:0000313" key="2">
    <source>
        <dbReference type="EMBL" id="QHT77777.1"/>
    </source>
</evidence>
<dbReference type="SUPFAM" id="SSF48371">
    <property type="entry name" value="ARM repeat"/>
    <property type="match status" value="1"/>
</dbReference>
<proteinExistence type="predicted"/>
<feature type="region of interest" description="Disordered" evidence="1">
    <location>
        <begin position="47"/>
        <end position="77"/>
    </location>
</feature>
<evidence type="ECO:0008006" key="3">
    <source>
        <dbReference type="Google" id="ProtNLM"/>
    </source>
</evidence>
<organism evidence="2">
    <name type="scientific">viral metagenome</name>
    <dbReference type="NCBI Taxonomy" id="1070528"/>
    <lineage>
        <taxon>unclassified sequences</taxon>
        <taxon>metagenomes</taxon>
        <taxon>organismal metagenomes</taxon>
    </lineage>
</organism>
<sequence>MPQYTLTDFNTIMFGKFEYTLPENINNIICKLQEEVNLYISSTQTETPTTYEKPVKKSGSHYSHKKSGRSHTKQVTDEDWEAVRNPVPFKATVIDKKEGIEKSINDIRVCLNKISAKNYKSQLETIIENINNILLDNENKIEDMKTIVKAIFDIASNNKFFSELYADLYKELGDKFPEFNSIIEEFLVQYKENVKEIVYVDPNTDYDKFCNYNKSNDKRKALSAFLVNLMKKQIITTDLLLDIILYLQGLITKYIDEPNRLNEVEEITENLFIIIPNIKAECSSLENWNVILTNVTECSKLKAKDRQSLSSRAIFKYMDMVDKLNK</sequence>
<evidence type="ECO:0000256" key="1">
    <source>
        <dbReference type="SAM" id="MobiDB-lite"/>
    </source>
</evidence>
<dbReference type="EMBL" id="MN739921">
    <property type="protein sequence ID" value="QHT77777.1"/>
    <property type="molecule type" value="Genomic_DNA"/>
</dbReference>
<dbReference type="Gene3D" id="1.25.40.180">
    <property type="match status" value="1"/>
</dbReference>
<protein>
    <recommendedName>
        <fullName evidence="3">MIF4G domain-containing protein</fullName>
    </recommendedName>
</protein>
<dbReference type="AlphaFoldDB" id="A0A6C0HBL9"/>
<accession>A0A6C0HBL9</accession>
<feature type="compositionally biased region" description="Basic residues" evidence="1">
    <location>
        <begin position="56"/>
        <end position="72"/>
    </location>
</feature>
<reference evidence="2" key="1">
    <citation type="journal article" date="2020" name="Nature">
        <title>Giant virus diversity and host interactions through global metagenomics.</title>
        <authorList>
            <person name="Schulz F."/>
            <person name="Roux S."/>
            <person name="Paez-Espino D."/>
            <person name="Jungbluth S."/>
            <person name="Walsh D.A."/>
            <person name="Denef V.J."/>
            <person name="McMahon K.D."/>
            <person name="Konstantinidis K.T."/>
            <person name="Eloe-Fadrosh E.A."/>
            <person name="Kyrpides N.C."/>
            <person name="Woyke T."/>
        </authorList>
    </citation>
    <scope>NUCLEOTIDE SEQUENCE</scope>
    <source>
        <strain evidence="2">GVMAG-M-3300023179-90</strain>
    </source>
</reference>
<name>A0A6C0HBL9_9ZZZZ</name>
<dbReference type="InterPro" id="IPR016024">
    <property type="entry name" value="ARM-type_fold"/>
</dbReference>